<keyword evidence="10" id="KW-0012">Acyltransferase</keyword>
<sequence>MRAAVRLWVRRTAAVAGLVLLAGCSGGGGGGADRHPGDVAAAPPVSRARLSVRPGDGAQDVPADGPVEVAVAEGRLLAVRLADDRGTAVPGTLSADGARWTPDRRLATATAYTLDAVAEDAAGLRAAQHAAFATAAPAHTFAGFFTPEDGSTVGVGMPVSLRFSHPIADRAAVEKAVAVVADPPLEVAAHWFGDQRLDFRPEEYWPAGTKVTLLLRLKDVEGAPGYLGTQDKDVHFTVGRALVAAVDLDAHTMTVRRDGEVLRVLPVSAGSPEHGTYLGTMVVSERHEVTRMNSQTVGLGDEYDIKDVPHALRLTASGTFVHGNYWSDPAVFGAANTSHGCIGLPDTKGGSADSPAGWLYQHTITGDVVEVRGSRGERVAPDNGLSDWNLRWSQWTAGSALRTGRHPGGG</sequence>
<dbReference type="EMBL" id="RKQG01000001">
    <property type="protein sequence ID" value="RPE32555.1"/>
    <property type="molecule type" value="Genomic_DNA"/>
</dbReference>
<dbReference type="PROSITE" id="PS52029">
    <property type="entry name" value="LD_TPASE"/>
    <property type="match status" value="1"/>
</dbReference>
<dbReference type="AlphaFoldDB" id="A0A3N4RP60"/>
<evidence type="ECO:0000256" key="13">
    <source>
        <dbReference type="PROSITE-ProRule" id="PRU01373"/>
    </source>
</evidence>
<evidence type="ECO:0000256" key="4">
    <source>
        <dbReference type="ARBA" id="ARBA00022729"/>
    </source>
</evidence>
<dbReference type="Pfam" id="PF03734">
    <property type="entry name" value="YkuD"/>
    <property type="match status" value="1"/>
</dbReference>
<evidence type="ECO:0000256" key="6">
    <source>
        <dbReference type="ARBA" id="ARBA00022984"/>
    </source>
</evidence>
<dbReference type="GO" id="GO:0016746">
    <property type="term" value="F:acyltransferase activity"/>
    <property type="evidence" value="ECO:0007669"/>
    <property type="project" value="UniProtKB-KW"/>
</dbReference>
<dbReference type="GO" id="GO:0018104">
    <property type="term" value="P:peptidoglycan-protein cross-linking"/>
    <property type="evidence" value="ECO:0007669"/>
    <property type="project" value="TreeGrafter"/>
</dbReference>
<dbReference type="RefSeq" id="WP_123817363.1">
    <property type="nucleotide sequence ID" value="NZ_JBEYIY010000002.1"/>
</dbReference>
<dbReference type="PANTHER" id="PTHR30582">
    <property type="entry name" value="L,D-TRANSPEPTIDASE"/>
    <property type="match status" value="1"/>
</dbReference>
<name>A0A3N4RP60_9ACTN</name>
<evidence type="ECO:0000256" key="10">
    <source>
        <dbReference type="ARBA" id="ARBA00023315"/>
    </source>
</evidence>
<evidence type="ECO:0000256" key="1">
    <source>
        <dbReference type="ARBA" id="ARBA00004752"/>
    </source>
</evidence>
<evidence type="ECO:0000256" key="11">
    <source>
        <dbReference type="ARBA" id="ARBA00023316"/>
    </source>
</evidence>
<evidence type="ECO:0000256" key="14">
    <source>
        <dbReference type="SAM" id="SignalP"/>
    </source>
</evidence>
<reference evidence="16 17" key="1">
    <citation type="submission" date="2018-11" db="EMBL/GenBank/DDBJ databases">
        <title>Sequencing the genomes of 1000 actinobacteria strains.</title>
        <authorList>
            <person name="Klenk H.-P."/>
        </authorList>
    </citation>
    <scope>NUCLEOTIDE SEQUENCE [LARGE SCALE GENOMIC DNA]</scope>
    <source>
        <strain evidence="16 17">DSM 44781</strain>
    </source>
</reference>
<keyword evidence="11 13" id="KW-0961">Cell wall biogenesis/degradation</keyword>
<dbReference type="GO" id="GO:0071555">
    <property type="term" value="P:cell wall organization"/>
    <property type="evidence" value="ECO:0007669"/>
    <property type="project" value="UniProtKB-UniRule"/>
</dbReference>
<dbReference type="GO" id="GO:0008360">
    <property type="term" value="P:regulation of cell shape"/>
    <property type="evidence" value="ECO:0007669"/>
    <property type="project" value="UniProtKB-UniRule"/>
</dbReference>
<dbReference type="FunFam" id="2.40.440.10:FF:000005">
    <property type="entry name" value="L,D-transpeptidase 2"/>
    <property type="match status" value="1"/>
</dbReference>
<keyword evidence="9 16" id="KW-0449">Lipoprotein</keyword>
<keyword evidence="8" id="KW-0564">Palmitate</keyword>
<keyword evidence="5 13" id="KW-0133">Cell shape</keyword>
<dbReference type="InterPro" id="IPR041280">
    <property type="entry name" value="Big_10"/>
</dbReference>
<evidence type="ECO:0000313" key="17">
    <source>
        <dbReference type="Proteomes" id="UP000266906"/>
    </source>
</evidence>
<evidence type="ECO:0000256" key="7">
    <source>
        <dbReference type="ARBA" id="ARBA00023136"/>
    </source>
</evidence>
<dbReference type="FunFam" id="2.60.40.3780:FF:000001">
    <property type="entry name" value="L,D-transpeptidase 2"/>
    <property type="match status" value="1"/>
</dbReference>
<feature type="chain" id="PRO_5039444066" evidence="14">
    <location>
        <begin position="28"/>
        <end position="410"/>
    </location>
</feature>
<comment type="pathway">
    <text evidence="12">Glycan biosynthesis.</text>
</comment>
<dbReference type="InterPro" id="IPR050979">
    <property type="entry name" value="LD-transpeptidase"/>
</dbReference>
<feature type="domain" description="L,D-TPase catalytic" evidence="15">
    <location>
        <begin position="242"/>
        <end position="372"/>
    </location>
</feature>
<evidence type="ECO:0000256" key="2">
    <source>
        <dbReference type="ARBA" id="ARBA00022475"/>
    </source>
</evidence>
<evidence type="ECO:0000313" key="16">
    <source>
        <dbReference type="EMBL" id="RPE32555.1"/>
    </source>
</evidence>
<dbReference type="Gene3D" id="2.60.40.3710">
    <property type="match status" value="1"/>
</dbReference>
<feature type="active site" description="Proton donor/acceptor" evidence="13">
    <location>
        <position position="322"/>
    </location>
</feature>
<organism evidence="16 17">
    <name type="scientific">Kitasatospora cineracea</name>
    <dbReference type="NCBI Taxonomy" id="88074"/>
    <lineage>
        <taxon>Bacteria</taxon>
        <taxon>Bacillati</taxon>
        <taxon>Actinomycetota</taxon>
        <taxon>Actinomycetes</taxon>
        <taxon>Kitasatosporales</taxon>
        <taxon>Streptomycetaceae</taxon>
        <taxon>Kitasatospora</taxon>
    </lineage>
</organism>
<keyword evidence="4 14" id="KW-0732">Signal</keyword>
<feature type="signal peptide" evidence="14">
    <location>
        <begin position="1"/>
        <end position="27"/>
    </location>
</feature>
<dbReference type="Gene3D" id="2.60.40.3780">
    <property type="match status" value="1"/>
</dbReference>
<evidence type="ECO:0000256" key="3">
    <source>
        <dbReference type="ARBA" id="ARBA00022679"/>
    </source>
</evidence>
<accession>A0A3N4RP60</accession>
<dbReference type="InterPro" id="IPR005490">
    <property type="entry name" value="LD_TPept_cat_dom"/>
</dbReference>
<comment type="caution">
    <text evidence="16">The sequence shown here is derived from an EMBL/GenBank/DDBJ whole genome shotgun (WGS) entry which is preliminary data.</text>
</comment>
<dbReference type="InterPro" id="IPR038063">
    <property type="entry name" value="Transpep_catalytic_dom"/>
</dbReference>
<evidence type="ECO:0000259" key="15">
    <source>
        <dbReference type="PROSITE" id="PS52029"/>
    </source>
</evidence>
<dbReference type="GO" id="GO:0071972">
    <property type="term" value="F:peptidoglycan L,D-transpeptidase activity"/>
    <property type="evidence" value="ECO:0007669"/>
    <property type="project" value="TreeGrafter"/>
</dbReference>
<evidence type="ECO:0000256" key="5">
    <source>
        <dbReference type="ARBA" id="ARBA00022960"/>
    </source>
</evidence>
<gene>
    <name evidence="16" type="ORF">EDD38_0819</name>
</gene>
<dbReference type="SUPFAM" id="SSF141523">
    <property type="entry name" value="L,D-transpeptidase catalytic domain-like"/>
    <property type="match status" value="1"/>
</dbReference>
<feature type="active site" description="Nucleophile" evidence="13">
    <location>
        <position position="341"/>
    </location>
</feature>
<evidence type="ECO:0000256" key="12">
    <source>
        <dbReference type="ARBA" id="ARBA00060592"/>
    </source>
</evidence>
<evidence type="ECO:0000256" key="9">
    <source>
        <dbReference type="ARBA" id="ARBA00023288"/>
    </source>
</evidence>
<keyword evidence="6 13" id="KW-0573">Peptidoglycan synthesis</keyword>
<dbReference type="PROSITE" id="PS51257">
    <property type="entry name" value="PROKAR_LIPOPROTEIN"/>
    <property type="match status" value="1"/>
</dbReference>
<dbReference type="UniPathway" id="UPA00219"/>
<keyword evidence="7" id="KW-0472">Membrane</keyword>
<dbReference type="Gene3D" id="2.40.440.10">
    <property type="entry name" value="L,D-transpeptidase catalytic domain-like"/>
    <property type="match status" value="1"/>
</dbReference>
<dbReference type="Pfam" id="PF17964">
    <property type="entry name" value="Big_10"/>
    <property type="match status" value="1"/>
</dbReference>
<keyword evidence="17" id="KW-1185">Reference proteome</keyword>
<dbReference type="PANTHER" id="PTHR30582:SF2">
    <property type="entry name" value="L,D-TRANSPEPTIDASE YCIB-RELATED"/>
    <property type="match status" value="1"/>
</dbReference>
<keyword evidence="3" id="KW-0808">Transferase</keyword>
<dbReference type="GO" id="GO:0005576">
    <property type="term" value="C:extracellular region"/>
    <property type="evidence" value="ECO:0007669"/>
    <property type="project" value="TreeGrafter"/>
</dbReference>
<evidence type="ECO:0000256" key="8">
    <source>
        <dbReference type="ARBA" id="ARBA00023139"/>
    </source>
</evidence>
<keyword evidence="2" id="KW-1003">Cell membrane</keyword>
<dbReference type="CDD" id="cd16913">
    <property type="entry name" value="YkuD_like"/>
    <property type="match status" value="1"/>
</dbReference>
<comment type="pathway">
    <text evidence="1 13">Cell wall biogenesis; peptidoglycan biosynthesis.</text>
</comment>
<proteinExistence type="predicted"/>
<dbReference type="Proteomes" id="UP000266906">
    <property type="component" value="Unassembled WGS sequence"/>
</dbReference>
<protein>
    <submittedName>
        <fullName evidence="16">Lipoprotein-anchoring transpeptidase ErfK/SrfK</fullName>
    </submittedName>
</protein>